<feature type="region of interest" description="Disordered" evidence="1">
    <location>
        <begin position="153"/>
        <end position="177"/>
    </location>
</feature>
<dbReference type="PANTHER" id="PTHR43433">
    <property type="entry name" value="HYDROLASE, ALPHA/BETA FOLD FAMILY PROTEIN"/>
    <property type="match status" value="1"/>
</dbReference>
<evidence type="ECO:0000259" key="2">
    <source>
        <dbReference type="Pfam" id="PF00561"/>
    </source>
</evidence>
<dbReference type="InterPro" id="IPR050471">
    <property type="entry name" value="AB_hydrolase"/>
</dbReference>
<protein>
    <recommendedName>
        <fullName evidence="2">AB hydrolase-1 domain-containing protein</fullName>
    </recommendedName>
</protein>
<dbReference type="Pfam" id="PF00561">
    <property type="entry name" value="Abhydrolase_1"/>
    <property type="match status" value="1"/>
</dbReference>
<evidence type="ECO:0000256" key="1">
    <source>
        <dbReference type="SAM" id="MobiDB-lite"/>
    </source>
</evidence>
<feature type="domain" description="AB hydrolase-1" evidence="2">
    <location>
        <begin position="92"/>
        <end position="164"/>
    </location>
</feature>
<proteinExistence type="predicted"/>
<organism evidence="3 4">
    <name type="scientific">Leucocoprinus birnbaumii</name>
    <dbReference type="NCBI Taxonomy" id="56174"/>
    <lineage>
        <taxon>Eukaryota</taxon>
        <taxon>Fungi</taxon>
        <taxon>Dikarya</taxon>
        <taxon>Basidiomycota</taxon>
        <taxon>Agaricomycotina</taxon>
        <taxon>Agaricomycetes</taxon>
        <taxon>Agaricomycetidae</taxon>
        <taxon>Agaricales</taxon>
        <taxon>Agaricineae</taxon>
        <taxon>Agaricaceae</taxon>
        <taxon>Leucocoprinus</taxon>
    </lineage>
</organism>
<comment type="caution">
    <text evidence="3">The sequence shown here is derived from an EMBL/GenBank/DDBJ whole genome shotgun (WGS) entry which is preliminary data.</text>
</comment>
<dbReference type="SUPFAM" id="SSF53474">
    <property type="entry name" value="alpha/beta-Hydrolases"/>
    <property type="match status" value="1"/>
</dbReference>
<keyword evidence="4" id="KW-1185">Reference proteome</keyword>
<dbReference type="AlphaFoldDB" id="A0AAD5VMY0"/>
<name>A0AAD5VMY0_9AGAR</name>
<dbReference type="InterPro" id="IPR000073">
    <property type="entry name" value="AB_hydrolase_1"/>
</dbReference>
<dbReference type="EMBL" id="JANIEX010001287">
    <property type="protein sequence ID" value="KAJ3559661.1"/>
    <property type="molecule type" value="Genomic_DNA"/>
</dbReference>
<gene>
    <name evidence="3" type="ORF">NP233_g11205</name>
</gene>
<evidence type="ECO:0000313" key="3">
    <source>
        <dbReference type="EMBL" id="KAJ3559661.1"/>
    </source>
</evidence>
<sequence>MEFASTELPTHFNPATCVRKGLCPVTKLRPQGHLESHSLYFEQHGKGTKYKIVLIMGLNSSSFGWKAQVDYFGGGKAFQDEDGGGEGEEKSTVLVFDNRGVGNSGYPMGPYSTRAMAEDVVTLLDYVGWTGEREVHVVGISLGGMIAQASAEDTQPDSLVVVSGNDPRRTAMEQPTTLERRDKLSKIDVHT</sequence>
<reference evidence="3" key="1">
    <citation type="submission" date="2022-07" db="EMBL/GenBank/DDBJ databases">
        <title>Genome Sequence of Leucocoprinus birnbaumii.</title>
        <authorList>
            <person name="Buettner E."/>
        </authorList>
    </citation>
    <scope>NUCLEOTIDE SEQUENCE</scope>
    <source>
        <strain evidence="3">VT141</strain>
    </source>
</reference>
<accession>A0AAD5VMY0</accession>
<dbReference type="PANTHER" id="PTHR43433:SF5">
    <property type="entry name" value="AB HYDROLASE-1 DOMAIN-CONTAINING PROTEIN"/>
    <property type="match status" value="1"/>
</dbReference>
<evidence type="ECO:0000313" key="4">
    <source>
        <dbReference type="Proteomes" id="UP001213000"/>
    </source>
</evidence>
<dbReference type="InterPro" id="IPR029058">
    <property type="entry name" value="AB_hydrolase_fold"/>
</dbReference>
<dbReference type="Proteomes" id="UP001213000">
    <property type="component" value="Unassembled WGS sequence"/>
</dbReference>
<dbReference type="Gene3D" id="3.40.50.1820">
    <property type="entry name" value="alpha/beta hydrolase"/>
    <property type="match status" value="1"/>
</dbReference>